<organism evidence="7 8">
    <name type="scientific">Fulvimonas yonginensis</name>
    <dbReference type="NCBI Taxonomy" id="1495200"/>
    <lineage>
        <taxon>Bacteria</taxon>
        <taxon>Pseudomonadati</taxon>
        <taxon>Pseudomonadota</taxon>
        <taxon>Gammaproteobacteria</taxon>
        <taxon>Lysobacterales</taxon>
        <taxon>Rhodanobacteraceae</taxon>
        <taxon>Fulvimonas</taxon>
    </lineage>
</organism>
<keyword evidence="4" id="KW-0274">FAD</keyword>
<evidence type="ECO:0000256" key="4">
    <source>
        <dbReference type="ARBA" id="ARBA00022827"/>
    </source>
</evidence>
<dbReference type="Pfam" id="PF02913">
    <property type="entry name" value="FAD-oxidase_C"/>
    <property type="match status" value="1"/>
</dbReference>
<dbReference type="Proteomes" id="UP001381174">
    <property type="component" value="Unassembled WGS sequence"/>
</dbReference>
<protein>
    <submittedName>
        <fullName evidence="7">FAD-binding oxidoreductase</fullName>
    </submittedName>
</protein>
<dbReference type="InterPro" id="IPR016164">
    <property type="entry name" value="FAD-linked_Oxase-like_C"/>
</dbReference>
<evidence type="ECO:0000256" key="1">
    <source>
        <dbReference type="ARBA" id="ARBA00001974"/>
    </source>
</evidence>
<dbReference type="InterPro" id="IPR016169">
    <property type="entry name" value="FAD-bd_PCMH_sub2"/>
</dbReference>
<dbReference type="InterPro" id="IPR006094">
    <property type="entry name" value="Oxid_FAD_bind_N"/>
</dbReference>
<dbReference type="RefSeq" id="WP_336807865.1">
    <property type="nucleotide sequence ID" value="NZ_JBBBNY010000007.1"/>
</dbReference>
<dbReference type="PROSITE" id="PS51387">
    <property type="entry name" value="FAD_PCMH"/>
    <property type="match status" value="1"/>
</dbReference>
<dbReference type="SUPFAM" id="SSF55103">
    <property type="entry name" value="FAD-linked oxidases, C-terminal domain"/>
    <property type="match status" value="1"/>
</dbReference>
<accession>A0ABU8JD83</accession>
<evidence type="ECO:0000313" key="7">
    <source>
        <dbReference type="EMBL" id="MEI7037238.1"/>
    </source>
</evidence>
<comment type="caution">
    <text evidence="7">The sequence shown here is derived from an EMBL/GenBank/DDBJ whole genome shotgun (WGS) entry which is preliminary data.</text>
</comment>
<dbReference type="InterPro" id="IPR051264">
    <property type="entry name" value="FAD-oxidored/transferase_4"/>
</dbReference>
<keyword evidence="8" id="KW-1185">Reference proteome</keyword>
<evidence type="ECO:0000313" key="8">
    <source>
        <dbReference type="Proteomes" id="UP001381174"/>
    </source>
</evidence>
<dbReference type="Gene3D" id="3.30.70.2190">
    <property type="match status" value="1"/>
</dbReference>
<keyword evidence="3" id="KW-0285">Flavoprotein</keyword>
<dbReference type="Gene3D" id="3.30.465.10">
    <property type="match status" value="1"/>
</dbReference>
<feature type="domain" description="FAD-binding PCMH-type" evidence="6">
    <location>
        <begin position="36"/>
        <end position="215"/>
    </location>
</feature>
<name>A0ABU8JD83_9GAMM</name>
<dbReference type="PANTHER" id="PTHR43716">
    <property type="entry name" value="D-2-HYDROXYGLUTARATE DEHYDROGENASE, MITOCHONDRIAL"/>
    <property type="match status" value="1"/>
</dbReference>
<reference evidence="7 8" key="1">
    <citation type="journal article" date="2014" name="Int. J. Syst. Evol. Microbiol.">
        <title>Fulvimonas yonginensis sp. nov., isolated from greenhouse soil, and emended description of the genus Fulvimonas.</title>
        <authorList>
            <person name="Ahn J.H."/>
            <person name="Kim S.J."/>
            <person name="Weon H.Y."/>
            <person name="Hong S.B."/>
            <person name="Seok S.J."/>
            <person name="Kwon S.W."/>
        </authorList>
    </citation>
    <scope>NUCLEOTIDE SEQUENCE [LARGE SCALE GENOMIC DNA]</scope>
    <source>
        <strain evidence="7 8">KACC 16952</strain>
    </source>
</reference>
<dbReference type="InterPro" id="IPR016171">
    <property type="entry name" value="Vanillyl_alc_oxidase_C-sub2"/>
</dbReference>
<sequence>MTDPRLADLAARVAGLRLLTELADLIHYGRDWTRRWGPAPLAVALPSTIAEVQATVRWANERGVAIVPSGGRTGLSGGAVAARGELVLSLERMNRVLGFDPTDRLLEVEAGITLQAVHEVARGHGLLYPVDFAARGSCTIGGNVATNAGGIRVVRYGTTREWIAGLTVVAGNGELLELNRGLVKNSSGYDLRQLMVGSEGTLGVVVSAQLELTDPPPPAQTMLLALPHMDALMKVFGLFRAQLRLQAFEFFTDVALRYVLAHGAQRALDADQPFYVVAEYDATEECDQQVALLVFEDGVREGWIADGVIAQSEAQAAALWRLREGLTESLAPRQPYKNDIALRISAMPAFLHEMQALLAHEYPRMEVVWFGHVGDGNLHINVLPPEDMEQAAFLAECERVTRLLADTLRRHGGSISAEHGIGLVKRPYLDSTRSAAEIALMRGVRGVFDPHGILNPGKLFD</sequence>
<comment type="similarity">
    <text evidence="2">Belongs to the FAD-binding oxidoreductase/transferase type 4 family.</text>
</comment>
<evidence type="ECO:0000259" key="6">
    <source>
        <dbReference type="PROSITE" id="PS51387"/>
    </source>
</evidence>
<dbReference type="PANTHER" id="PTHR43716:SF1">
    <property type="entry name" value="D-2-HYDROXYGLUTARATE DEHYDROGENASE, MITOCHONDRIAL"/>
    <property type="match status" value="1"/>
</dbReference>
<dbReference type="SUPFAM" id="SSF56176">
    <property type="entry name" value="FAD-binding/transporter-associated domain-like"/>
    <property type="match status" value="1"/>
</dbReference>
<proteinExistence type="inferred from homology"/>
<dbReference type="Gene3D" id="1.10.45.10">
    <property type="entry name" value="Vanillyl-alcohol Oxidase, Chain A, domain 4"/>
    <property type="match status" value="1"/>
</dbReference>
<dbReference type="InterPro" id="IPR004113">
    <property type="entry name" value="FAD-bd_oxidored_4_C"/>
</dbReference>
<gene>
    <name evidence="7" type="ORF">WAT24_10765</name>
</gene>
<dbReference type="Gene3D" id="3.30.70.2740">
    <property type="match status" value="1"/>
</dbReference>
<dbReference type="Pfam" id="PF01565">
    <property type="entry name" value="FAD_binding_4"/>
    <property type="match status" value="1"/>
</dbReference>
<dbReference type="EMBL" id="JBBBNY010000007">
    <property type="protein sequence ID" value="MEI7037238.1"/>
    <property type="molecule type" value="Genomic_DNA"/>
</dbReference>
<comment type="cofactor">
    <cofactor evidence="1">
        <name>FAD</name>
        <dbReference type="ChEBI" id="CHEBI:57692"/>
    </cofactor>
</comment>
<evidence type="ECO:0000256" key="2">
    <source>
        <dbReference type="ARBA" id="ARBA00008000"/>
    </source>
</evidence>
<dbReference type="InterPro" id="IPR016166">
    <property type="entry name" value="FAD-bd_PCMH"/>
</dbReference>
<dbReference type="InterPro" id="IPR036318">
    <property type="entry name" value="FAD-bd_PCMH-like_sf"/>
</dbReference>
<evidence type="ECO:0000256" key="3">
    <source>
        <dbReference type="ARBA" id="ARBA00022630"/>
    </source>
</evidence>
<keyword evidence="5" id="KW-0560">Oxidoreductase</keyword>
<evidence type="ECO:0000256" key="5">
    <source>
        <dbReference type="ARBA" id="ARBA00023002"/>
    </source>
</evidence>